<dbReference type="RefSeq" id="XP_003685387.1">
    <property type="nucleotide sequence ID" value="XM_003685339.1"/>
</dbReference>
<protein>
    <submittedName>
        <fullName evidence="1">Uncharacterized protein</fullName>
    </submittedName>
</protein>
<dbReference type="EMBL" id="HE612859">
    <property type="protein sequence ID" value="CCE62953.1"/>
    <property type="molecule type" value="Genomic_DNA"/>
</dbReference>
<evidence type="ECO:0000313" key="1">
    <source>
        <dbReference type="EMBL" id="CCE62953.1"/>
    </source>
</evidence>
<gene>
    <name evidence="1" type="primary">TPHA0D03170</name>
    <name evidence="1" type="ordered locus">TPHA_0D03170</name>
</gene>
<proteinExistence type="predicted"/>
<dbReference type="KEGG" id="tpf:TPHA_0D03170"/>
<reference evidence="1 2" key="1">
    <citation type="journal article" date="2011" name="Proc. Natl. Acad. Sci. U.S.A.">
        <title>Evolutionary erosion of yeast sex chromosomes by mating-type switching accidents.</title>
        <authorList>
            <person name="Gordon J.L."/>
            <person name="Armisen D."/>
            <person name="Proux-Wera E."/>
            <person name="Oheigeartaigh S.S."/>
            <person name="Byrne K.P."/>
            <person name="Wolfe K.H."/>
        </authorList>
    </citation>
    <scope>NUCLEOTIDE SEQUENCE [LARGE SCALE GENOMIC DNA]</scope>
    <source>
        <strain evidence="2">ATCC 24235 / CBS 4417 / NBRC 1672 / NRRL Y-8282 / UCD 70-5</strain>
    </source>
</reference>
<dbReference type="InterPro" id="IPR035278">
    <property type="entry name" value="DUF5355"/>
</dbReference>
<dbReference type="Proteomes" id="UP000005666">
    <property type="component" value="Chromosome 4"/>
</dbReference>
<dbReference type="GO" id="GO:0000122">
    <property type="term" value="P:negative regulation of transcription by RNA polymerase II"/>
    <property type="evidence" value="ECO:0007669"/>
    <property type="project" value="EnsemblFungi"/>
</dbReference>
<organism evidence="1 2">
    <name type="scientific">Tetrapisispora phaffii (strain ATCC 24235 / CBS 4417 / NBRC 1672 / NRRL Y-8282 / UCD 70-5)</name>
    <name type="common">Yeast</name>
    <name type="synonym">Fabospora phaffii</name>
    <dbReference type="NCBI Taxonomy" id="1071381"/>
    <lineage>
        <taxon>Eukaryota</taxon>
        <taxon>Fungi</taxon>
        <taxon>Dikarya</taxon>
        <taxon>Ascomycota</taxon>
        <taxon>Saccharomycotina</taxon>
        <taxon>Saccharomycetes</taxon>
        <taxon>Saccharomycetales</taxon>
        <taxon>Saccharomycetaceae</taxon>
        <taxon>Tetrapisispora</taxon>
    </lineage>
</organism>
<dbReference type="eggNOG" id="ENOG502RY3I">
    <property type="taxonomic scope" value="Eukaryota"/>
</dbReference>
<dbReference type="OrthoDB" id="4031940at2759"/>
<evidence type="ECO:0000313" key="2">
    <source>
        <dbReference type="Proteomes" id="UP000005666"/>
    </source>
</evidence>
<dbReference type="Pfam" id="PF17306">
    <property type="entry name" value="DUF5355"/>
    <property type="match status" value="1"/>
</dbReference>
<dbReference type="GO" id="GO:0070481">
    <property type="term" value="P:nuclear-transcribed mRNA catabolic process, non-stop decay"/>
    <property type="evidence" value="ECO:0007669"/>
    <property type="project" value="EnsemblFungi"/>
</dbReference>
<accession>G8BSY2</accession>
<sequence>MSKRKLNLLKLPLQLEEHNQYSSSLTNEALFSRNNAIREINSVLLHKTHQLSVCDSLIKYASELLTLLSNDEYRNSLSTEVSELVKIELVITVVNAAHVYKEISIDTMRRAYSSEAKDAFWSTSGVYLTYGLGLLEFLLQEQNQFQIIKIDQEYYELIISMESEFKVIQQLGIVTLTLSRLRKKMYNDSKDAVLDFQNEDITELSKNSNLYAKLVIGCIDYAKTLRSSKHINKVLVTYLEALAFLLLSMDQFAKDETGIAVGMIEESFEKMSNFISNTKLHDSVLLKSRKRDKLKSMFQKKQSSTEANSINLDKNSKLSTILQRQLPIMQKEKLSPLLENTIDDFLLPLSTLLYYRYKKTNDTLFFKPIINDHRELLSLFPQGKSPDLAGSKWYFNNNEIQLMTEASKVSPNKVNITYF</sequence>
<dbReference type="HOGENOM" id="CLU_054583_0_0_1"/>
<dbReference type="OMA" id="NDECGIA"/>
<keyword evidence="2" id="KW-1185">Reference proteome</keyword>
<dbReference type="STRING" id="1071381.G8BSY2"/>
<dbReference type="GeneID" id="11534583"/>
<name>G8BSY2_TETPH</name>
<dbReference type="AlphaFoldDB" id="G8BSY2"/>